<feature type="transmembrane region" description="Helical" evidence="1">
    <location>
        <begin position="7"/>
        <end position="26"/>
    </location>
</feature>
<keyword evidence="1" id="KW-0812">Transmembrane</keyword>
<feature type="transmembrane region" description="Helical" evidence="1">
    <location>
        <begin position="85"/>
        <end position="105"/>
    </location>
</feature>
<sequence length="354" mass="39524">MKPTRSAITAIIAWFLFWALMVLVAIEDYRRDGGTAYWQPVLWETSSALAATFLLLLARRITRRNDHLIATPWRWFALQARMLPLYWLAFVPLAFGMRHAVYALAGASYEHEAWPQIFVYESLKLTVFAGLFTVIAFGLLSYRELLGARLRAEQANALLREAQLQSLARQMQPHFLFNALNTISSLMHTDVARADATLVQLADLLRAALALGERPQATLAEELRLARAYAGVMEERFDGRARVEWRIDEALLGIALPAMSVQPLLENVFKHTVERRRNPTCMTVSATRDGEHFMLRVEDDGGILDKDAGDSGQGIGLANLRARLAGLYGDGASLSLSQLLPCGVRTELRLPCAS</sequence>
<gene>
    <name evidence="3" type="ORF">MasN3_35540</name>
</gene>
<feature type="transmembrane region" description="Helical" evidence="1">
    <location>
        <begin position="38"/>
        <end position="58"/>
    </location>
</feature>
<reference evidence="3" key="1">
    <citation type="submission" date="2022-11" db="EMBL/GenBank/DDBJ databases">
        <title>Isolation and characterization of PLA-degrading bacterium Massilia sp. from Antarctic soil.</title>
        <authorList>
            <person name="Sato K."/>
            <person name="Gomez-Fuentes C."/>
            <person name="Ahmad S.A."/>
            <person name="Zulkharnain A."/>
        </authorList>
    </citation>
    <scope>NUCLEOTIDE SEQUENCE</scope>
    <source>
        <strain evidence="3">N-3</strain>
    </source>
</reference>
<dbReference type="Pfam" id="PF06580">
    <property type="entry name" value="His_kinase"/>
    <property type="match status" value="1"/>
</dbReference>
<dbReference type="EMBL" id="AP026966">
    <property type="protein sequence ID" value="BDT60060.1"/>
    <property type="molecule type" value="Genomic_DNA"/>
</dbReference>
<dbReference type="InterPro" id="IPR036890">
    <property type="entry name" value="HATPase_C_sf"/>
</dbReference>
<keyword evidence="1" id="KW-1133">Transmembrane helix</keyword>
<dbReference type="InterPro" id="IPR050640">
    <property type="entry name" value="Bact_2-comp_sensor_kinase"/>
</dbReference>
<accession>A0ABN6TGG6</accession>
<keyword evidence="1" id="KW-0472">Membrane</keyword>
<evidence type="ECO:0000259" key="2">
    <source>
        <dbReference type="Pfam" id="PF06580"/>
    </source>
</evidence>
<evidence type="ECO:0000313" key="4">
    <source>
        <dbReference type="Proteomes" id="UP001163336"/>
    </source>
</evidence>
<feature type="transmembrane region" description="Helical" evidence="1">
    <location>
        <begin position="125"/>
        <end position="142"/>
    </location>
</feature>
<dbReference type="PANTHER" id="PTHR34220">
    <property type="entry name" value="SENSOR HISTIDINE KINASE YPDA"/>
    <property type="match status" value="1"/>
</dbReference>
<dbReference type="SUPFAM" id="SSF55874">
    <property type="entry name" value="ATPase domain of HSP90 chaperone/DNA topoisomerase II/histidine kinase"/>
    <property type="match status" value="1"/>
</dbReference>
<dbReference type="RefSeq" id="WP_281909029.1">
    <property type="nucleotide sequence ID" value="NZ_AP026966.1"/>
</dbReference>
<dbReference type="Proteomes" id="UP001163336">
    <property type="component" value="Chromosome"/>
</dbReference>
<protein>
    <recommendedName>
        <fullName evidence="2">Signal transduction histidine kinase internal region domain-containing protein</fullName>
    </recommendedName>
</protein>
<organism evidence="3 4">
    <name type="scientific">Massilia varians</name>
    <dbReference type="NCBI Taxonomy" id="457921"/>
    <lineage>
        <taxon>Bacteria</taxon>
        <taxon>Pseudomonadati</taxon>
        <taxon>Pseudomonadota</taxon>
        <taxon>Betaproteobacteria</taxon>
        <taxon>Burkholderiales</taxon>
        <taxon>Oxalobacteraceae</taxon>
        <taxon>Telluria group</taxon>
        <taxon>Massilia</taxon>
    </lineage>
</organism>
<dbReference type="InterPro" id="IPR010559">
    <property type="entry name" value="Sig_transdc_His_kin_internal"/>
</dbReference>
<proteinExistence type="predicted"/>
<evidence type="ECO:0000256" key="1">
    <source>
        <dbReference type="SAM" id="Phobius"/>
    </source>
</evidence>
<dbReference type="Gene3D" id="3.30.565.10">
    <property type="entry name" value="Histidine kinase-like ATPase, C-terminal domain"/>
    <property type="match status" value="1"/>
</dbReference>
<keyword evidence="4" id="KW-1185">Reference proteome</keyword>
<evidence type="ECO:0000313" key="3">
    <source>
        <dbReference type="EMBL" id="BDT60060.1"/>
    </source>
</evidence>
<name>A0ABN6TGG6_9BURK</name>
<feature type="domain" description="Signal transduction histidine kinase internal region" evidence="2">
    <location>
        <begin position="162"/>
        <end position="240"/>
    </location>
</feature>
<dbReference type="PANTHER" id="PTHR34220:SF9">
    <property type="entry name" value="SIGNAL TRANSDUCTION HISTIDINE KINASE INTERNAL REGION DOMAIN-CONTAINING PROTEIN"/>
    <property type="match status" value="1"/>
</dbReference>